<evidence type="ECO:0000313" key="19">
    <source>
        <dbReference type="Proteomes" id="UP001458880"/>
    </source>
</evidence>
<evidence type="ECO:0000256" key="14">
    <source>
        <dbReference type="ARBA" id="ARBA00069039"/>
    </source>
</evidence>
<dbReference type="PROSITE" id="PS00132">
    <property type="entry name" value="CARBOXYPEPT_ZN_1"/>
    <property type="match status" value="1"/>
</dbReference>
<comment type="function">
    <text evidence="13">Involved in the digestion of the blood meal.</text>
</comment>
<dbReference type="PANTHER" id="PTHR11705:SF140">
    <property type="entry name" value="FI02848P-RELATED"/>
    <property type="match status" value="1"/>
</dbReference>
<reference evidence="18 19" key="1">
    <citation type="journal article" date="2024" name="BMC Genomics">
        <title>De novo assembly and annotation of Popillia japonica's genome with initial clues to its potential as an invasive pest.</title>
        <authorList>
            <person name="Cucini C."/>
            <person name="Boschi S."/>
            <person name="Funari R."/>
            <person name="Cardaioli E."/>
            <person name="Iannotti N."/>
            <person name="Marturano G."/>
            <person name="Paoli F."/>
            <person name="Bruttini M."/>
            <person name="Carapelli A."/>
            <person name="Frati F."/>
            <person name="Nardi F."/>
        </authorList>
    </citation>
    <scope>NUCLEOTIDE SEQUENCE [LARGE SCALE GENOMIC DNA]</scope>
    <source>
        <strain evidence="18">DMR45628</strain>
    </source>
</reference>
<comment type="similarity">
    <text evidence="3 15">Belongs to the peptidase M14 family.</text>
</comment>
<dbReference type="InterPro" id="IPR036990">
    <property type="entry name" value="M14A-like_propep"/>
</dbReference>
<dbReference type="FunFam" id="3.30.70.340:FF:000002">
    <property type="entry name" value="Carboxypeptidase A"/>
    <property type="match status" value="1"/>
</dbReference>
<keyword evidence="9" id="KW-0378">Hydrolase</keyword>
<dbReference type="PRINTS" id="PR00765">
    <property type="entry name" value="CRBOXYPTASEA"/>
</dbReference>
<keyword evidence="10" id="KW-0862">Zinc</keyword>
<evidence type="ECO:0000259" key="17">
    <source>
        <dbReference type="PROSITE" id="PS52035"/>
    </source>
</evidence>
<evidence type="ECO:0000256" key="4">
    <source>
        <dbReference type="ARBA" id="ARBA00022525"/>
    </source>
</evidence>
<proteinExistence type="inferred from homology"/>
<gene>
    <name evidence="18" type="ORF">QE152_g33090</name>
</gene>
<feature type="signal peptide" evidence="16">
    <location>
        <begin position="1"/>
        <end position="16"/>
    </location>
</feature>
<evidence type="ECO:0000256" key="15">
    <source>
        <dbReference type="PROSITE-ProRule" id="PRU01379"/>
    </source>
</evidence>
<keyword evidence="19" id="KW-1185">Reference proteome</keyword>
<dbReference type="EMBL" id="JASPKY010000491">
    <property type="protein sequence ID" value="KAK9695119.1"/>
    <property type="molecule type" value="Genomic_DNA"/>
</dbReference>
<feature type="domain" description="Peptidase M14" evidence="17">
    <location>
        <begin position="118"/>
        <end position="410"/>
    </location>
</feature>
<evidence type="ECO:0000256" key="5">
    <source>
        <dbReference type="ARBA" id="ARBA00022645"/>
    </source>
</evidence>
<dbReference type="Gene3D" id="3.30.70.340">
    <property type="entry name" value="Metallocarboxypeptidase-like"/>
    <property type="match status" value="1"/>
</dbReference>
<dbReference type="GO" id="GO:0008270">
    <property type="term" value="F:zinc ion binding"/>
    <property type="evidence" value="ECO:0007669"/>
    <property type="project" value="InterPro"/>
</dbReference>
<comment type="cofactor">
    <cofactor evidence="1">
        <name>Zn(2+)</name>
        <dbReference type="ChEBI" id="CHEBI:29105"/>
    </cofactor>
</comment>
<feature type="chain" id="PRO_5043945945" description="Zinc carboxypeptidase A 1" evidence="16">
    <location>
        <begin position="17"/>
        <end position="419"/>
    </location>
</feature>
<dbReference type="PANTHER" id="PTHR11705">
    <property type="entry name" value="PROTEASE FAMILY M14 CARBOXYPEPTIDASE A,B"/>
    <property type="match status" value="1"/>
</dbReference>
<keyword evidence="6" id="KW-0645">Protease</keyword>
<dbReference type="Pfam" id="PF02244">
    <property type="entry name" value="Propep_M14"/>
    <property type="match status" value="1"/>
</dbReference>
<evidence type="ECO:0000256" key="6">
    <source>
        <dbReference type="ARBA" id="ARBA00022670"/>
    </source>
</evidence>
<dbReference type="SUPFAM" id="SSF54897">
    <property type="entry name" value="Protease propeptides/inhibitors"/>
    <property type="match status" value="1"/>
</dbReference>
<dbReference type="Gene3D" id="3.40.630.10">
    <property type="entry name" value="Zn peptidases"/>
    <property type="match status" value="1"/>
</dbReference>
<evidence type="ECO:0000256" key="8">
    <source>
        <dbReference type="ARBA" id="ARBA00022729"/>
    </source>
</evidence>
<organism evidence="18 19">
    <name type="scientific">Popillia japonica</name>
    <name type="common">Japanese beetle</name>
    <dbReference type="NCBI Taxonomy" id="7064"/>
    <lineage>
        <taxon>Eukaryota</taxon>
        <taxon>Metazoa</taxon>
        <taxon>Ecdysozoa</taxon>
        <taxon>Arthropoda</taxon>
        <taxon>Hexapoda</taxon>
        <taxon>Insecta</taxon>
        <taxon>Pterygota</taxon>
        <taxon>Neoptera</taxon>
        <taxon>Endopterygota</taxon>
        <taxon>Coleoptera</taxon>
        <taxon>Polyphaga</taxon>
        <taxon>Scarabaeiformia</taxon>
        <taxon>Scarabaeidae</taxon>
        <taxon>Rutelinae</taxon>
        <taxon>Popillia</taxon>
    </lineage>
</organism>
<evidence type="ECO:0000256" key="2">
    <source>
        <dbReference type="ARBA" id="ARBA00004613"/>
    </source>
</evidence>
<dbReference type="CDD" id="cd03860">
    <property type="entry name" value="M14_CP_A-B_like"/>
    <property type="match status" value="1"/>
</dbReference>
<name>A0AAW1IXW9_POPJA</name>
<evidence type="ECO:0000256" key="16">
    <source>
        <dbReference type="SAM" id="SignalP"/>
    </source>
</evidence>
<protein>
    <recommendedName>
        <fullName evidence="14">Zinc carboxypeptidase A 1</fullName>
    </recommendedName>
</protein>
<dbReference type="GO" id="GO:0005615">
    <property type="term" value="C:extracellular space"/>
    <property type="evidence" value="ECO:0007669"/>
    <property type="project" value="TreeGrafter"/>
</dbReference>
<keyword evidence="12" id="KW-1015">Disulfide bond</keyword>
<evidence type="ECO:0000313" key="18">
    <source>
        <dbReference type="EMBL" id="KAK9695119.1"/>
    </source>
</evidence>
<dbReference type="FunFam" id="3.40.630.10:FF:000040">
    <property type="entry name" value="zinc carboxypeptidase"/>
    <property type="match status" value="1"/>
</dbReference>
<evidence type="ECO:0000256" key="10">
    <source>
        <dbReference type="ARBA" id="ARBA00022833"/>
    </source>
</evidence>
<keyword evidence="4" id="KW-0964">Secreted</keyword>
<dbReference type="InterPro" id="IPR003146">
    <property type="entry name" value="M14A_act_pep"/>
</dbReference>
<dbReference type="SMART" id="SM00631">
    <property type="entry name" value="Zn_pept"/>
    <property type="match status" value="1"/>
</dbReference>
<dbReference type="GO" id="GO:0004181">
    <property type="term" value="F:metallocarboxypeptidase activity"/>
    <property type="evidence" value="ECO:0007669"/>
    <property type="project" value="InterPro"/>
</dbReference>
<accession>A0AAW1IXW9</accession>
<keyword evidence="5 18" id="KW-0121">Carboxypeptidase</keyword>
<dbReference type="InterPro" id="IPR057246">
    <property type="entry name" value="CARBOXYPEPT_ZN_1"/>
</dbReference>
<keyword evidence="8 16" id="KW-0732">Signal</keyword>
<keyword evidence="7" id="KW-0479">Metal-binding</keyword>
<dbReference type="InterPro" id="IPR000834">
    <property type="entry name" value="Peptidase_M14"/>
</dbReference>
<dbReference type="Pfam" id="PF00246">
    <property type="entry name" value="Peptidase_M14"/>
    <property type="match status" value="1"/>
</dbReference>
<evidence type="ECO:0000256" key="13">
    <source>
        <dbReference type="ARBA" id="ARBA00057299"/>
    </source>
</evidence>
<evidence type="ECO:0000256" key="7">
    <source>
        <dbReference type="ARBA" id="ARBA00022723"/>
    </source>
</evidence>
<sequence length="419" mass="47345">MKIFLLLPAFFVSITATFVSYEGNKVYQLHPKNEAHVNFIASYSEHAHFDFWSQPRILGLTTTVMVHPESQDQFVQALFKEQIPFNILIENVESVIQAERTRHSQLSKLDRGRISFTEYHRLDEIQAYLQQLSEDYPDIVEFTLFQSTYDANALSLVKIGQRTVDRPVIFIECGIHAREWIAPATCLYIIQELVENEDNRNMIENVDWYIIPVVNPDGYEYSHTTERLWRKTRLPNPGSTCVGVDGNRNFDYHWMEEGGASSNPCSETYAGVAAFDQSETIGVRDVASEYSAQTRLFLSIHSYGQYILYPWGYTSESPDNVDELQELAEQIEAAIAGVNGTRYTIGTTYNVLYAASGISPDWAKGSLGIDLSYTIELPGGGQYGFDLPASRISDVVAETFEGIKAAHSYIENNVSKANK</sequence>
<evidence type="ECO:0000256" key="9">
    <source>
        <dbReference type="ARBA" id="ARBA00022801"/>
    </source>
</evidence>
<feature type="active site" description="Proton donor/acceptor" evidence="15">
    <location>
        <position position="376"/>
    </location>
</feature>
<dbReference type="Proteomes" id="UP001458880">
    <property type="component" value="Unassembled WGS sequence"/>
</dbReference>
<dbReference type="PROSITE" id="PS52035">
    <property type="entry name" value="PEPTIDASE_M14"/>
    <property type="match status" value="1"/>
</dbReference>
<evidence type="ECO:0000256" key="12">
    <source>
        <dbReference type="ARBA" id="ARBA00023157"/>
    </source>
</evidence>
<dbReference type="GO" id="GO:0006508">
    <property type="term" value="P:proteolysis"/>
    <property type="evidence" value="ECO:0007669"/>
    <property type="project" value="UniProtKB-KW"/>
</dbReference>
<comment type="subcellular location">
    <subcellularLocation>
        <location evidence="2">Secreted</location>
    </subcellularLocation>
</comment>
<evidence type="ECO:0000256" key="1">
    <source>
        <dbReference type="ARBA" id="ARBA00001947"/>
    </source>
</evidence>
<evidence type="ECO:0000256" key="3">
    <source>
        <dbReference type="ARBA" id="ARBA00005988"/>
    </source>
</evidence>
<comment type="caution">
    <text evidence="18">The sequence shown here is derived from an EMBL/GenBank/DDBJ whole genome shotgun (WGS) entry which is preliminary data.</text>
</comment>
<keyword evidence="11" id="KW-0482">Metalloprotease</keyword>
<dbReference type="SUPFAM" id="SSF53187">
    <property type="entry name" value="Zn-dependent exopeptidases"/>
    <property type="match status" value="1"/>
</dbReference>
<dbReference type="AlphaFoldDB" id="A0AAW1IXW9"/>
<evidence type="ECO:0000256" key="11">
    <source>
        <dbReference type="ARBA" id="ARBA00023049"/>
    </source>
</evidence>